<feature type="coiled-coil region" evidence="1">
    <location>
        <begin position="387"/>
        <end position="424"/>
    </location>
</feature>
<reference evidence="4" key="1">
    <citation type="submission" date="2022-11" db="UniProtKB">
        <authorList>
            <consortium name="WormBaseParasite"/>
        </authorList>
    </citation>
    <scope>IDENTIFICATION</scope>
</reference>
<dbReference type="Proteomes" id="UP000887574">
    <property type="component" value="Unplaced"/>
</dbReference>
<name>A0A915DSK4_9BILA</name>
<dbReference type="WBParaSite" id="jg22484">
    <property type="protein sequence ID" value="jg22484"/>
    <property type="gene ID" value="jg22484"/>
</dbReference>
<feature type="compositionally biased region" description="Polar residues" evidence="2">
    <location>
        <begin position="301"/>
        <end position="314"/>
    </location>
</feature>
<feature type="compositionally biased region" description="Polar residues" evidence="2">
    <location>
        <begin position="571"/>
        <end position="593"/>
    </location>
</feature>
<evidence type="ECO:0000256" key="2">
    <source>
        <dbReference type="SAM" id="MobiDB-lite"/>
    </source>
</evidence>
<dbReference type="AlphaFoldDB" id="A0A915DSK4"/>
<evidence type="ECO:0000313" key="3">
    <source>
        <dbReference type="Proteomes" id="UP000887574"/>
    </source>
</evidence>
<accession>A0A915DSK4</accession>
<feature type="compositionally biased region" description="Low complexity" evidence="2">
    <location>
        <begin position="331"/>
        <end position="340"/>
    </location>
</feature>
<feature type="compositionally biased region" description="Polar residues" evidence="2">
    <location>
        <begin position="621"/>
        <end position="632"/>
    </location>
</feature>
<feature type="compositionally biased region" description="Polar residues" evidence="2">
    <location>
        <begin position="177"/>
        <end position="193"/>
    </location>
</feature>
<feature type="region of interest" description="Disordered" evidence="2">
    <location>
        <begin position="40"/>
        <end position="64"/>
    </location>
</feature>
<feature type="region of interest" description="Disordered" evidence="2">
    <location>
        <begin position="140"/>
        <end position="195"/>
    </location>
</feature>
<feature type="region of interest" description="Disordered" evidence="2">
    <location>
        <begin position="560"/>
        <end position="632"/>
    </location>
</feature>
<feature type="region of interest" description="Disordered" evidence="2">
    <location>
        <begin position="107"/>
        <end position="126"/>
    </location>
</feature>
<feature type="region of interest" description="Disordered" evidence="2">
    <location>
        <begin position="283"/>
        <end position="340"/>
    </location>
</feature>
<sequence>MRRLQQQYLQKLLRERLTRLQQPQNTNNNQQSETFGGTALQQGEANAPPGSVPNDAGSIYVNPGSIQSPAQPALGPSEGAGFNLSTFNISNLVALLGSANLSGSNFSVSSDNLESEKNNSAPASLTDQVGLKITSSSDQRLAEAIAQSRASDQAVPRPITEQQPNQQDEIPPLLPSGQIQTPINTFAGTSRTQPGVMDDRQSISNVYSNFEQVNGTSLTVPPINAATQSGSQVAGSNPAESGNSVPNNTLQAIRQQQQTAILAAIFARAASLGNTGGVAPVEAPLPNGPLQPKFQPRVSAHTAQKTSITSSQTAGGYAVPPGLVGVPTSPSAQKSAASSQSQSLSQRLKAFLASQKSSAPVPNPIQAPKPVVQPASPPNQQPLNSQIAVLQQQIRALLAQQQQLNRQSNTQQQLQRVIQVLNANSASIQPPAQSAVLTIQPQIQSQNTPVSNLQIQSLQPQNVKESIPPGYAIVQQPIYVIQQPAVSQPVSNQNVVRVNANNLRQQLLQSQRLQQLQKIQEQQQSRNSLQSIYVDSGGSSRDSTKNVGSNNYYMSGIGFDLNTAGDRTRPSTRANQGNIAQNRGQGNNLVENFQQRVEQPQRPIQIQQSRKSSQSYQQNRGSLISPSQSQFTRQPNCCVTGGIWDLWSDCFLQSGQDVGLDVGVVVLGKELGCVHPQLKDVLVLMNKRCLAKQKFAIEIRVRFRIKHVVGNLNQNYLETIMFVLEIDFYQ</sequence>
<organism evidence="3 4">
    <name type="scientific">Ditylenchus dipsaci</name>
    <dbReference type="NCBI Taxonomy" id="166011"/>
    <lineage>
        <taxon>Eukaryota</taxon>
        <taxon>Metazoa</taxon>
        <taxon>Ecdysozoa</taxon>
        <taxon>Nematoda</taxon>
        <taxon>Chromadorea</taxon>
        <taxon>Rhabditida</taxon>
        <taxon>Tylenchina</taxon>
        <taxon>Tylenchomorpha</taxon>
        <taxon>Sphaerularioidea</taxon>
        <taxon>Anguinidae</taxon>
        <taxon>Anguininae</taxon>
        <taxon>Ditylenchus</taxon>
    </lineage>
</organism>
<feature type="compositionally biased region" description="Low complexity" evidence="2">
    <location>
        <begin position="594"/>
        <end position="620"/>
    </location>
</feature>
<evidence type="ECO:0000313" key="4">
    <source>
        <dbReference type="WBParaSite" id="jg22484"/>
    </source>
</evidence>
<keyword evidence="3" id="KW-1185">Reference proteome</keyword>
<proteinExistence type="predicted"/>
<keyword evidence="1" id="KW-0175">Coiled coil</keyword>
<feature type="region of interest" description="Disordered" evidence="2">
    <location>
        <begin position="353"/>
        <end position="382"/>
    </location>
</feature>
<protein>
    <submittedName>
        <fullName evidence="4">Uncharacterized protein</fullName>
    </submittedName>
</protein>
<evidence type="ECO:0000256" key="1">
    <source>
        <dbReference type="SAM" id="Coils"/>
    </source>
</evidence>